<feature type="transmembrane region" description="Helical" evidence="1">
    <location>
        <begin position="47"/>
        <end position="65"/>
    </location>
</feature>
<protein>
    <submittedName>
        <fullName evidence="2">Uncharacterized protein</fullName>
    </submittedName>
</protein>
<organism evidence="2 3">
    <name type="scientific">Cylindrobasidium torrendii FP15055 ss-10</name>
    <dbReference type="NCBI Taxonomy" id="1314674"/>
    <lineage>
        <taxon>Eukaryota</taxon>
        <taxon>Fungi</taxon>
        <taxon>Dikarya</taxon>
        <taxon>Basidiomycota</taxon>
        <taxon>Agaricomycotina</taxon>
        <taxon>Agaricomycetes</taxon>
        <taxon>Agaricomycetidae</taxon>
        <taxon>Agaricales</taxon>
        <taxon>Marasmiineae</taxon>
        <taxon>Physalacriaceae</taxon>
        <taxon>Cylindrobasidium</taxon>
    </lineage>
</organism>
<name>A0A0D7BAJ3_9AGAR</name>
<dbReference type="AlphaFoldDB" id="A0A0D7BAJ3"/>
<evidence type="ECO:0000313" key="3">
    <source>
        <dbReference type="Proteomes" id="UP000054007"/>
    </source>
</evidence>
<evidence type="ECO:0000313" key="2">
    <source>
        <dbReference type="EMBL" id="KIY66546.1"/>
    </source>
</evidence>
<dbReference type="OrthoDB" id="3047534at2759"/>
<feature type="transmembrane region" description="Helical" evidence="1">
    <location>
        <begin position="272"/>
        <end position="298"/>
    </location>
</feature>
<keyword evidence="1" id="KW-0812">Transmembrane</keyword>
<feature type="transmembrane region" description="Helical" evidence="1">
    <location>
        <begin position="106"/>
        <end position="129"/>
    </location>
</feature>
<dbReference type="Proteomes" id="UP000054007">
    <property type="component" value="Unassembled WGS sequence"/>
</dbReference>
<feature type="transmembrane region" description="Helical" evidence="1">
    <location>
        <begin position="214"/>
        <end position="234"/>
    </location>
</feature>
<dbReference type="InterPro" id="IPR053018">
    <property type="entry name" value="Elsinochrome_Biosynth-Asso"/>
</dbReference>
<feature type="transmembrane region" description="Helical" evidence="1">
    <location>
        <begin position="77"/>
        <end position="100"/>
    </location>
</feature>
<keyword evidence="1" id="KW-0472">Membrane</keyword>
<evidence type="ECO:0000256" key="1">
    <source>
        <dbReference type="SAM" id="Phobius"/>
    </source>
</evidence>
<reference evidence="2 3" key="1">
    <citation type="journal article" date="2015" name="Fungal Genet. Biol.">
        <title>Evolution of novel wood decay mechanisms in Agaricales revealed by the genome sequences of Fistulina hepatica and Cylindrobasidium torrendii.</title>
        <authorList>
            <person name="Floudas D."/>
            <person name="Held B.W."/>
            <person name="Riley R."/>
            <person name="Nagy L.G."/>
            <person name="Koehler G."/>
            <person name="Ransdell A.S."/>
            <person name="Younus H."/>
            <person name="Chow J."/>
            <person name="Chiniquy J."/>
            <person name="Lipzen A."/>
            <person name="Tritt A."/>
            <person name="Sun H."/>
            <person name="Haridas S."/>
            <person name="LaButti K."/>
            <person name="Ohm R.A."/>
            <person name="Kues U."/>
            <person name="Blanchette R.A."/>
            <person name="Grigoriev I.V."/>
            <person name="Minto R.E."/>
            <person name="Hibbett D.S."/>
        </authorList>
    </citation>
    <scope>NUCLEOTIDE SEQUENCE [LARGE SCALE GENOMIC DNA]</scope>
    <source>
        <strain evidence="2 3">FP15055 ss-10</strain>
    </source>
</reference>
<gene>
    <name evidence="2" type="ORF">CYLTODRAFT_377592</name>
</gene>
<keyword evidence="1" id="KW-1133">Transmembrane helix</keyword>
<feature type="transmembrane region" description="Helical" evidence="1">
    <location>
        <begin position="319"/>
        <end position="340"/>
    </location>
</feature>
<dbReference type="PANTHER" id="PTHR37577">
    <property type="entry name" value="INTEGRAL MEMBRANE PROTEIN"/>
    <property type="match status" value="1"/>
</dbReference>
<proteinExistence type="predicted"/>
<sequence length="427" mass="47964">MGAHLALQKLAIVTSPTTTSVRIDATMDSTSCMIPSDPDIAGVGVRTAIYIQNLFTFVPAIWALWDGKVSAYDLESVESHSTTILVTAFAILISAVGQAHTLGLSVFHASIVLSLSWMNNTNTFIYFLLYVKHKSQANDGDSVEPTFDAWYEYLRKRMHVVLPTKPFGMNLLSDDSVMGKHELSFQDSDISSIKLHQVSNKSSTSLTRKLLRKAVFLLGSLHLTVMAAFGLWVWTDPRFFKTGDSCAVDTSEMSILGIYVPCRSRGLHGWSIAIYTLFLVPGLNLILPMGLFLAIFTLCHKWHASARRVKLLCRRVASLRIMPVWISMSMLLIINIVFLVDIELTIYHNRERHEDNGESQWTFGQTLALLLLSMPLRDLIETSLSRREHERDRQARTLPSMPLPADAIDGIELMIQIRKTAQKQKLL</sequence>
<dbReference type="EMBL" id="KN880551">
    <property type="protein sequence ID" value="KIY66546.1"/>
    <property type="molecule type" value="Genomic_DNA"/>
</dbReference>
<accession>A0A0D7BAJ3</accession>
<keyword evidence="3" id="KW-1185">Reference proteome</keyword>
<dbReference type="PANTHER" id="PTHR37577:SF1">
    <property type="entry name" value="INTEGRAL MEMBRANE PROTEIN"/>
    <property type="match status" value="1"/>
</dbReference>